<dbReference type="PANTHER" id="PTHR22726:SF1">
    <property type="entry name" value="METALLOENDOPEPTIDASE OMA1, MITOCHONDRIAL"/>
    <property type="match status" value="1"/>
</dbReference>
<dbReference type="Proteomes" id="UP000238350">
    <property type="component" value="Unassembled WGS sequence"/>
</dbReference>
<comment type="similarity">
    <text evidence="6">Belongs to the peptidase M48 family.</text>
</comment>
<dbReference type="AlphaFoldDB" id="A0A2T0FGE2"/>
<dbReference type="GO" id="GO:0005743">
    <property type="term" value="C:mitochondrial inner membrane"/>
    <property type="evidence" value="ECO:0007669"/>
    <property type="project" value="TreeGrafter"/>
</dbReference>
<dbReference type="GO" id="GO:0004222">
    <property type="term" value="F:metalloendopeptidase activity"/>
    <property type="evidence" value="ECO:0007669"/>
    <property type="project" value="InterPro"/>
</dbReference>
<evidence type="ECO:0000259" key="7">
    <source>
        <dbReference type="Pfam" id="PF01435"/>
    </source>
</evidence>
<dbReference type="RefSeq" id="XP_024664002.1">
    <property type="nucleotide sequence ID" value="XM_024808234.1"/>
</dbReference>
<dbReference type="GeneID" id="36515425"/>
<evidence type="ECO:0000313" key="8">
    <source>
        <dbReference type="EMBL" id="PRT54056.1"/>
    </source>
</evidence>
<dbReference type="OrthoDB" id="7464992at2759"/>
<dbReference type="Pfam" id="PF01435">
    <property type="entry name" value="Peptidase_M48"/>
    <property type="match status" value="1"/>
</dbReference>
<dbReference type="InterPro" id="IPR051156">
    <property type="entry name" value="Mito/Outer_Membr_Metalloprot"/>
</dbReference>
<evidence type="ECO:0000313" key="9">
    <source>
        <dbReference type="Proteomes" id="UP000238350"/>
    </source>
</evidence>
<dbReference type="PANTHER" id="PTHR22726">
    <property type="entry name" value="METALLOENDOPEPTIDASE OMA1"/>
    <property type="match status" value="1"/>
</dbReference>
<dbReference type="GO" id="GO:0046872">
    <property type="term" value="F:metal ion binding"/>
    <property type="evidence" value="ECO:0007669"/>
    <property type="project" value="UniProtKB-KW"/>
</dbReference>
<feature type="domain" description="Peptidase M48" evidence="7">
    <location>
        <begin position="100"/>
        <end position="275"/>
    </location>
</feature>
<sequence>MFRRFYSSGFRPGGSNYTYKSFTNNGYGYNWNSYRKPLVGFLALGAGFYAVNLEQVPFSHRWRFMMCPRWLEKQVGYMGYKQVMMQFGRSLLPDNHSDVRQVREVMKRLIAVSGIQDAEWEVHVIGGNNPPNAFVLPGGKVFVFQSMLPLCQDANGLAAVLSHETAHQVCRHSAESLSKSPFYLAISLALYTMFGSAQLGDILIGMGLKLPASREMETEADRVGVMMMAKACFQPDAAVAFWQRMLAMEKRKGEWAPELLSTHPASSRRIENIKQELPEARQILQESCGGGFNVWGFR</sequence>
<proteinExistence type="inferred from homology"/>
<organism evidence="8 9">
    <name type="scientific">Wickerhamiella sorbophila</name>
    <dbReference type="NCBI Taxonomy" id="45607"/>
    <lineage>
        <taxon>Eukaryota</taxon>
        <taxon>Fungi</taxon>
        <taxon>Dikarya</taxon>
        <taxon>Ascomycota</taxon>
        <taxon>Saccharomycotina</taxon>
        <taxon>Dipodascomycetes</taxon>
        <taxon>Dipodascales</taxon>
        <taxon>Trichomonascaceae</taxon>
        <taxon>Wickerhamiella</taxon>
    </lineage>
</organism>
<keyword evidence="1 6" id="KW-0645">Protease</keyword>
<keyword evidence="2" id="KW-0479">Metal-binding</keyword>
<keyword evidence="5 6" id="KW-0482">Metalloprotease</keyword>
<name>A0A2T0FGE2_9ASCO</name>
<reference evidence="8 9" key="1">
    <citation type="submission" date="2017-04" db="EMBL/GenBank/DDBJ databases">
        <title>Genome sequencing of [Candida] sorbophila.</title>
        <authorList>
            <person name="Ahn J.O."/>
        </authorList>
    </citation>
    <scope>NUCLEOTIDE SEQUENCE [LARGE SCALE GENOMIC DNA]</scope>
    <source>
        <strain evidence="8 9">DS02</strain>
    </source>
</reference>
<evidence type="ECO:0000256" key="6">
    <source>
        <dbReference type="RuleBase" id="RU003983"/>
    </source>
</evidence>
<dbReference type="GO" id="GO:0006515">
    <property type="term" value="P:protein quality control for misfolded or incompletely synthesized proteins"/>
    <property type="evidence" value="ECO:0007669"/>
    <property type="project" value="TreeGrafter"/>
</dbReference>
<dbReference type="Gene3D" id="3.30.2010.10">
    <property type="entry name" value="Metalloproteases ('zincins'), catalytic domain"/>
    <property type="match status" value="1"/>
</dbReference>
<evidence type="ECO:0000256" key="4">
    <source>
        <dbReference type="ARBA" id="ARBA00022833"/>
    </source>
</evidence>
<keyword evidence="3 6" id="KW-0378">Hydrolase</keyword>
<evidence type="ECO:0000256" key="1">
    <source>
        <dbReference type="ARBA" id="ARBA00022670"/>
    </source>
</evidence>
<protein>
    <submittedName>
        <fullName evidence="8">Mitochondrial metalloendopeptidase OMA1</fullName>
    </submittedName>
</protein>
<keyword evidence="9" id="KW-1185">Reference proteome</keyword>
<dbReference type="EMBL" id="NDIQ01000001">
    <property type="protein sequence ID" value="PRT54056.1"/>
    <property type="molecule type" value="Genomic_DNA"/>
</dbReference>
<keyword evidence="4 6" id="KW-0862">Zinc</keyword>
<dbReference type="GO" id="GO:0034982">
    <property type="term" value="P:mitochondrial protein processing"/>
    <property type="evidence" value="ECO:0007669"/>
    <property type="project" value="TreeGrafter"/>
</dbReference>
<comment type="cofactor">
    <cofactor evidence="6">
        <name>Zn(2+)</name>
        <dbReference type="ChEBI" id="CHEBI:29105"/>
    </cofactor>
    <text evidence="6">Binds 1 zinc ion per subunit.</text>
</comment>
<comment type="caution">
    <text evidence="8">The sequence shown here is derived from an EMBL/GenBank/DDBJ whole genome shotgun (WGS) entry which is preliminary data.</text>
</comment>
<evidence type="ECO:0000256" key="5">
    <source>
        <dbReference type="ARBA" id="ARBA00023049"/>
    </source>
</evidence>
<evidence type="ECO:0000256" key="2">
    <source>
        <dbReference type="ARBA" id="ARBA00022723"/>
    </source>
</evidence>
<evidence type="ECO:0000256" key="3">
    <source>
        <dbReference type="ARBA" id="ARBA00022801"/>
    </source>
</evidence>
<accession>A0A2T0FGE2</accession>
<dbReference type="InterPro" id="IPR001915">
    <property type="entry name" value="Peptidase_M48"/>
</dbReference>
<dbReference type="CDD" id="cd07331">
    <property type="entry name" value="M48C_Oma1_like"/>
    <property type="match status" value="1"/>
</dbReference>
<dbReference type="STRING" id="45607.A0A2T0FGE2"/>
<gene>
    <name evidence="8" type="ORF">B9G98_01676</name>
</gene>